<evidence type="ECO:0000256" key="1">
    <source>
        <dbReference type="ARBA" id="ARBA00023015"/>
    </source>
</evidence>
<dbReference type="STRING" id="199441.BkAM31D_04180"/>
<dbReference type="PANTHER" id="PTHR42756:SF1">
    <property type="entry name" value="TRANSCRIPTIONAL REPRESSOR OF EMRAB OPERON"/>
    <property type="match status" value="1"/>
</dbReference>
<evidence type="ECO:0000259" key="4">
    <source>
        <dbReference type="PROSITE" id="PS50995"/>
    </source>
</evidence>
<dbReference type="AlphaFoldDB" id="A0A1X9MF81"/>
<dbReference type="KEGG" id="bkw:BkAM31D_04180"/>
<dbReference type="EMBL" id="CP020814">
    <property type="protein sequence ID" value="ARK29112.1"/>
    <property type="molecule type" value="Genomic_DNA"/>
</dbReference>
<feature type="domain" description="HTH marR-type" evidence="4">
    <location>
        <begin position="9"/>
        <end position="143"/>
    </location>
</feature>
<keyword evidence="2" id="KW-0238">DNA-binding</keyword>
<dbReference type="RefSeq" id="WP_066156031.1">
    <property type="nucleotide sequence ID" value="NZ_CP020814.1"/>
</dbReference>
<dbReference type="SUPFAM" id="SSF46785">
    <property type="entry name" value="Winged helix' DNA-binding domain"/>
    <property type="match status" value="1"/>
</dbReference>
<accession>A0A1X9MF81</accession>
<dbReference type="InterPro" id="IPR000835">
    <property type="entry name" value="HTH_MarR-typ"/>
</dbReference>
<evidence type="ECO:0000313" key="6">
    <source>
        <dbReference type="Proteomes" id="UP000193006"/>
    </source>
</evidence>
<evidence type="ECO:0000313" key="5">
    <source>
        <dbReference type="EMBL" id="ARK29112.1"/>
    </source>
</evidence>
<gene>
    <name evidence="5" type="primary">mgrA</name>
    <name evidence="5" type="ORF">BkAM31D_04180</name>
</gene>
<keyword evidence="1" id="KW-0805">Transcription regulation</keyword>
<dbReference type="GO" id="GO:0003700">
    <property type="term" value="F:DNA-binding transcription factor activity"/>
    <property type="evidence" value="ECO:0007669"/>
    <property type="project" value="InterPro"/>
</dbReference>
<keyword evidence="3" id="KW-0804">Transcription</keyword>
<keyword evidence="6" id="KW-1185">Reference proteome</keyword>
<sequence length="147" mass="16916">MAYDKYILAESVGYKITNTARLVTNRLNNNFKQNDLPVTNEQWAIMIRLWEEDGLTQNRLASLTNKDSASVSRLINNMIKRDLVTRIPHPVDKRTNLIFLTNAGKSLQVAMIEQAQKTVEQISQNISDEDMKTFLKVLYQIDENLSD</sequence>
<dbReference type="SMART" id="SM00347">
    <property type="entry name" value="HTH_MARR"/>
    <property type="match status" value="1"/>
</dbReference>
<evidence type="ECO:0000256" key="3">
    <source>
        <dbReference type="ARBA" id="ARBA00023163"/>
    </source>
</evidence>
<dbReference type="PROSITE" id="PS50995">
    <property type="entry name" value="HTH_MARR_2"/>
    <property type="match status" value="1"/>
</dbReference>
<dbReference type="InterPro" id="IPR036390">
    <property type="entry name" value="WH_DNA-bd_sf"/>
</dbReference>
<dbReference type="Gene3D" id="1.10.10.10">
    <property type="entry name" value="Winged helix-like DNA-binding domain superfamily/Winged helix DNA-binding domain"/>
    <property type="match status" value="1"/>
</dbReference>
<dbReference type="InterPro" id="IPR023187">
    <property type="entry name" value="Tscrpt_reg_MarR-type_CS"/>
</dbReference>
<name>A0A1X9MF81_9BACI</name>
<dbReference type="Proteomes" id="UP000193006">
    <property type="component" value="Chromosome"/>
</dbReference>
<protein>
    <submittedName>
        <fullName evidence="5">HTH-type transcriptional regulator MgrA</fullName>
    </submittedName>
</protein>
<organism evidence="5 6">
    <name type="scientific">Halalkalibacter krulwichiae</name>
    <dbReference type="NCBI Taxonomy" id="199441"/>
    <lineage>
        <taxon>Bacteria</taxon>
        <taxon>Bacillati</taxon>
        <taxon>Bacillota</taxon>
        <taxon>Bacilli</taxon>
        <taxon>Bacillales</taxon>
        <taxon>Bacillaceae</taxon>
        <taxon>Halalkalibacter</taxon>
    </lineage>
</organism>
<proteinExistence type="predicted"/>
<dbReference type="PRINTS" id="PR00598">
    <property type="entry name" value="HTHMARR"/>
</dbReference>
<reference evidence="5 6" key="1">
    <citation type="submission" date="2017-04" db="EMBL/GenBank/DDBJ databases">
        <title>Bacillus krulwichiae AM31D Genome sequencing and assembly.</title>
        <authorList>
            <person name="Krulwich T.A."/>
            <person name="Anastor L."/>
            <person name="Ehrlich R."/>
            <person name="Ehrlich G.D."/>
            <person name="Janto B."/>
        </authorList>
    </citation>
    <scope>NUCLEOTIDE SEQUENCE [LARGE SCALE GENOMIC DNA]</scope>
    <source>
        <strain evidence="5 6">AM31D</strain>
    </source>
</reference>
<dbReference type="Pfam" id="PF01047">
    <property type="entry name" value="MarR"/>
    <property type="match status" value="1"/>
</dbReference>
<dbReference type="InterPro" id="IPR036388">
    <property type="entry name" value="WH-like_DNA-bd_sf"/>
</dbReference>
<dbReference type="PANTHER" id="PTHR42756">
    <property type="entry name" value="TRANSCRIPTIONAL REGULATOR, MARR"/>
    <property type="match status" value="1"/>
</dbReference>
<dbReference type="GO" id="GO:0003677">
    <property type="term" value="F:DNA binding"/>
    <property type="evidence" value="ECO:0007669"/>
    <property type="project" value="UniProtKB-KW"/>
</dbReference>
<dbReference type="PROSITE" id="PS01117">
    <property type="entry name" value="HTH_MARR_1"/>
    <property type="match status" value="1"/>
</dbReference>
<evidence type="ECO:0000256" key="2">
    <source>
        <dbReference type="ARBA" id="ARBA00023125"/>
    </source>
</evidence>